<evidence type="ECO:0000256" key="1">
    <source>
        <dbReference type="ARBA" id="ARBA00008683"/>
    </source>
</evidence>
<proteinExistence type="inferred from homology"/>
<protein>
    <submittedName>
        <fullName evidence="4">SohB protein</fullName>
    </submittedName>
</protein>
<keyword evidence="2" id="KW-0175">Coiled coil</keyword>
<sequence length="463" mass="49292">MAHELSRLISSLKDEPQLLLPQTYENYLDILNDRSVDVLKANQEAKKLALDSGISLDSREEQISGNIGILNIEGPLTYKNSGIEALCGGCNYTDLEADAKSLFANPQVDTVVQMINSGGGSAFGAFVLGSQLRQLADQSGKRLITYVDGMSASAAYALGCASHEIVMHPDAEVGSIGVVVRLVNSNEADKKAGIETTYITAGDSKVPFDANGEFRSEFKEDLQSKVDSLYLDFINHVATMRNISPDTVMDTEAKMFMKDKAIELGLADKVMTPTQFQEYLQESISVSATTQTKAPIAFTNDKQEIQMSDANLDVQALAELQAKLEAANNLVAQFEAKEVEAKKAGLVASLSTENTFLESDTVEALASVLLSGDEKAQSLLTSVLAQANAGITSVEAKAVEDIAAAQLATEEALAAKEAIKAEFGEKQASSPDAPVEAVVEDKNDIIAQKVAAKKAALAAAKAQ</sequence>
<reference evidence="4 5" key="1">
    <citation type="submission" date="2015-05" db="EMBL/GenBank/DDBJ databases">
        <authorList>
            <person name="Wang D.B."/>
            <person name="Wang M."/>
        </authorList>
    </citation>
    <scope>NUCLEOTIDE SEQUENCE [LARGE SCALE GENOMIC DNA]</scope>
</reference>
<dbReference type="RefSeq" id="YP_009225659.1">
    <property type="nucleotide sequence ID" value="NC_029094.1"/>
</dbReference>
<organism evidence="4 5">
    <name type="scientific">Pseudoalteromonas phage H101</name>
    <dbReference type="NCBI Taxonomy" id="1654919"/>
    <lineage>
        <taxon>Viruses</taxon>
        <taxon>Duplodnaviria</taxon>
        <taxon>Heunggongvirae</taxon>
        <taxon>Uroviricota</taxon>
        <taxon>Caudoviricetes</taxon>
        <taxon>Shandongvirus</taxon>
        <taxon>Shandongvirus H101</taxon>
    </lineage>
</organism>
<dbReference type="InterPro" id="IPR002142">
    <property type="entry name" value="Peptidase_S49"/>
</dbReference>
<feature type="coiled-coil region" evidence="2">
    <location>
        <begin position="317"/>
        <end position="344"/>
    </location>
</feature>
<dbReference type="GO" id="GO:0006508">
    <property type="term" value="P:proteolysis"/>
    <property type="evidence" value="ECO:0007669"/>
    <property type="project" value="InterPro"/>
</dbReference>
<dbReference type="PANTHER" id="PTHR42987:SF4">
    <property type="entry name" value="PROTEASE SOHB-RELATED"/>
    <property type="match status" value="1"/>
</dbReference>
<evidence type="ECO:0000313" key="4">
    <source>
        <dbReference type="EMBL" id="AKO61126.1"/>
    </source>
</evidence>
<dbReference type="GO" id="GO:0008233">
    <property type="term" value="F:peptidase activity"/>
    <property type="evidence" value="ECO:0007669"/>
    <property type="project" value="InterPro"/>
</dbReference>
<dbReference type="SUPFAM" id="SSF52096">
    <property type="entry name" value="ClpP/crotonase"/>
    <property type="match status" value="1"/>
</dbReference>
<dbReference type="OrthoDB" id="17534at10239"/>
<evidence type="ECO:0000259" key="3">
    <source>
        <dbReference type="Pfam" id="PF01343"/>
    </source>
</evidence>
<dbReference type="KEGG" id="vg:26796720"/>
<evidence type="ECO:0000313" key="5">
    <source>
        <dbReference type="Proteomes" id="UP000202763"/>
    </source>
</evidence>
<dbReference type="Gene3D" id="3.90.226.10">
    <property type="entry name" value="2-enoyl-CoA Hydratase, Chain A, domain 1"/>
    <property type="match status" value="1"/>
</dbReference>
<dbReference type="CDD" id="cd07022">
    <property type="entry name" value="S49_Sppa_36K_type"/>
    <property type="match status" value="1"/>
</dbReference>
<name>A0A0H4ITA4_9CAUD</name>
<keyword evidence="5" id="KW-1185">Reference proteome</keyword>
<dbReference type="EMBL" id="KR534323">
    <property type="protein sequence ID" value="AKO61126.1"/>
    <property type="molecule type" value="Genomic_DNA"/>
</dbReference>
<dbReference type="InterPro" id="IPR033855">
    <property type="entry name" value="Protein_C"/>
</dbReference>
<dbReference type="InterPro" id="IPR029045">
    <property type="entry name" value="ClpP/crotonase-like_dom_sf"/>
</dbReference>
<evidence type="ECO:0000256" key="2">
    <source>
        <dbReference type="SAM" id="Coils"/>
    </source>
</evidence>
<dbReference type="Proteomes" id="UP000202763">
    <property type="component" value="Segment"/>
</dbReference>
<feature type="domain" description="Peptidase S49" evidence="3">
    <location>
        <begin position="138"/>
        <end position="283"/>
    </location>
</feature>
<dbReference type="GeneID" id="26796720"/>
<dbReference type="PANTHER" id="PTHR42987">
    <property type="entry name" value="PEPTIDASE S49"/>
    <property type="match status" value="1"/>
</dbReference>
<comment type="similarity">
    <text evidence="1">Belongs to the peptidase S49 family.</text>
</comment>
<dbReference type="Pfam" id="PF01343">
    <property type="entry name" value="Peptidase_S49"/>
    <property type="match status" value="1"/>
</dbReference>
<accession>A0A0H4ITA4</accession>